<protein>
    <recommendedName>
        <fullName evidence="3">DUF2948 family protein</fullName>
    </recommendedName>
</protein>
<evidence type="ECO:0008006" key="3">
    <source>
        <dbReference type="Google" id="ProtNLM"/>
    </source>
</evidence>
<dbReference type="EMBL" id="CP003563">
    <property type="protein sequence ID" value="AFL48808.1"/>
    <property type="molecule type" value="Genomic_DNA"/>
</dbReference>
<reference evidence="1 2" key="1">
    <citation type="journal article" date="2012" name="J. Bacteriol.">
        <title>Complete genome sequence of the broad-host-range strain Sinorhizobium fredii USDA257.</title>
        <authorList>
            <person name="Schuldes J."/>
            <person name="Rodriguez Orbegoso M."/>
            <person name="Schmeisser C."/>
            <person name="Krishnan H.B."/>
            <person name="Daniel R."/>
            <person name="Streit W.R."/>
        </authorList>
    </citation>
    <scope>NUCLEOTIDE SEQUENCE [LARGE SCALE GENOMIC DNA]</scope>
    <source>
        <strain evidence="1 2">USDA 257</strain>
    </source>
</reference>
<dbReference type="HOGENOM" id="CLU_118443_0_0_5"/>
<evidence type="ECO:0000313" key="1">
    <source>
        <dbReference type="EMBL" id="AFL48808.1"/>
    </source>
</evidence>
<name>I3WYV2_SINF2</name>
<organism evidence="1 2">
    <name type="scientific">Sinorhizobium fredii (strain USDA 257)</name>
    <dbReference type="NCBI Taxonomy" id="1185652"/>
    <lineage>
        <taxon>Bacteria</taxon>
        <taxon>Pseudomonadati</taxon>
        <taxon>Pseudomonadota</taxon>
        <taxon>Alphaproteobacteria</taxon>
        <taxon>Hyphomicrobiales</taxon>
        <taxon>Rhizobiaceae</taxon>
        <taxon>Sinorhizobium/Ensifer group</taxon>
        <taxon>Sinorhizobium</taxon>
    </lineage>
</organism>
<dbReference type="PATRIC" id="fig|1185652.3.peg.218"/>
<dbReference type="STRING" id="1185652.USDA257_c02090"/>
<dbReference type="KEGG" id="sfd:USDA257_c02090"/>
<dbReference type="InterPro" id="IPR021335">
    <property type="entry name" value="DUF2948"/>
</dbReference>
<dbReference type="AlphaFoldDB" id="I3WYV2"/>
<proteinExistence type="predicted"/>
<dbReference type="Proteomes" id="UP000006180">
    <property type="component" value="Chromosome"/>
</dbReference>
<sequence>MWNASATDSGLARLHPLRFRARRPMSFAITCLNAGLERTGWNRMDALKLLALDEEDLGVVSAHVQDAVFKVAGILYDARRHQFSLVINRFAWEKAEGKRRSFERRRALLLFKCVTAVRSLGFDRTDMEAVLDLLALRFSVKGEGPEGTVEIVLAGDALIALDVECIEAQLADTGGAWETAFKPRHPEGD</sequence>
<dbReference type="Pfam" id="PF11164">
    <property type="entry name" value="DUF2948"/>
    <property type="match status" value="1"/>
</dbReference>
<gene>
    <name evidence="1" type="ORF">USDA257_c02090</name>
</gene>
<dbReference type="eggNOG" id="ENOG5032SGB">
    <property type="taxonomic scope" value="Bacteria"/>
</dbReference>
<evidence type="ECO:0000313" key="2">
    <source>
        <dbReference type="Proteomes" id="UP000006180"/>
    </source>
</evidence>
<accession>I3WYV2</accession>